<dbReference type="PANTHER" id="PTHR21184">
    <property type="entry name" value="MENORIN (DENDRITIC BRANCHING PROTEIN)"/>
    <property type="match status" value="1"/>
</dbReference>
<evidence type="ECO:0000313" key="6">
    <source>
        <dbReference type="Proteomes" id="UP000285060"/>
    </source>
</evidence>
<dbReference type="PANTHER" id="PTHR21184:SF6">
    <property type="entry name" value="CONSERVED PLASMA MEMBRANE PROTEIN"/>
    <property type="match status" value="1"/>
</dbReference>
<evidence type="ECO:0000256" key="1">
    <source>
        <dbReference type="ARBA" id="ARBA00044953"/>
    </source>
</evidence>
<feature type="coiled-coil region" evidence="2">
    <location>
        <begin position="1405"/>
        <end position="1465"/>
    </location>
</feature>
<dbReference type="EMBL" id="QUSY01000086">
    <property type="protein sequence ID" value="RHY33214.1"/>
    <property type="molecule type" value="Genomic_DNA"/>
</dbReference>
<protein>
    <recommendedName>
        <fullName evidence="4">Menorin-like domain-containing protein</fullName>
    </recommendedName>
</protein>
<comment type="caution">
    <text evidence="5">The sequence shown here is derived from an EMBL/GenBank/DDBJ whole genome shotgun (WGS) entry which is preliminary data.</text>
</comment>
<dbReference type="VEuPathDB" id="FungiDB:H310_09251"/>
<accession>A0A3R6Z8K2</accession>
<evidence type="ECO:0000259" key="4">
    <source>
        <dbReference type="Pfam" id="PF10223"/>
    </source>
</evidence>
<feature type="compositionally biased region" description="Basic and acidic residues" evidence="3">
    <location>
        <begin position="38"/>
        <end position="47"/>
    </location>
</feature>
<dbReference type="Pfam" id="PF10223">
    <property type="entry name" value="Menorin_N"/>
    <property type="match status" value="1"/>
</dbReference>
<feature type="domain" description="Menorin-like" evidence="4">
    <location>
        <begin position="1517"/>
        <end position="1737"/>
    </location>
</feature>
<feature type="coiled-coil region" evidence="2">
    <location>
        <begin position="457"/>
        <end position="682"/>
    </location>
</feature>
<dbReference type="InterPro" id="IPR019356">
    <property type="entry name" value="Menorin_dom"/>
</dbReference>
<evidence type="ECO:0000256" key="2">
    <source>
        <dbReference type="SAM" id="Coils"/>
    </source>
</evidence>
<reference evidence="5 6" key="1">
    <citation type="submission" date="2018-08" db="EMBL/GenBank/DDBJ databases">
        <title>Aphanomyces genome sequencing and annotation.</title>
        <authorList>
            <person name="Minardi D."/>
            <person name="Oidtmann B."/>
            <person name="Van Der Giezen M."/>
            <person name="Studholme D.J."/>
        </authorList>
    </citation>
    <scope>NUCLEOTIDE SEQUENCE [LARGE SCALE GENOMIC DNA]</scope>
    <source>
        <strain evidence="5 6">NJM0002</strain>
    </source>
</reference>
<proteinExistence type="inferred from homology"/>
<evidence type="ECO:0000256" key="3">
    <source>
        <dbReference type="SAM" id="MobiDB-lite"/>
    </source>
</evidence>
<feature type="region of interest" description="Disordered" evidence="3">
    <location>
        <begin position="27"/>
        <end position="49"/>
    </location>
</feature>
<dbReference type="GO" id="GO:0005615">
    <property type="term" value="C:extracellular space"/>
    <property type="evidence" value="ECO:0007669"/>
    <property type="project" value="TreeGrafter"/>
</dbReference>
<keyword evidence="6" id="KW-1185">Reference proteome</keyword>
<name>A0A3R6Z8K2_9STRA</name>
<comment type="similarity">
    <text evidence="1">Belongs to the menorin family.</text>
</comment>
<organism evidence="5 6">
    <name type="scientific">Aphanomyces invadans</name>
    <dbReference type="NCBI Taxonomy" id="157072"/>
    <lineage>
        <taxon>Eukaryota</taxon>
        <taxon>Sar</taxon>
        <taxon>Stramenopiles</taxon>
        <taxon>Oomycota</taxon>
        <taxon>Saprolegniomycetes</taxon>
        <taxon>Saprolegniales</taxon>
        <taxon>Verrucalvaceae</taxon>
        <taxon>Aphanomyces</taxon>
    </lineage>
</organism>
<keyword evidence="2" id="KW-0175">Coiled coil</keyword>
<dbReference type="Proteomes" id="UP000285060">
    <property type="component" value="Unassembled WGS sequence"/>
</dbReference>
<gene>
    <name evidence="5" type="ORF">DYB32_001786</name>
</gene>
<evidence type="ECO:0000313" key="5">
    <source>
        <dbReference type="EMBL" id="RHY33214.1"/>
    </source>
</evidence>
<dbReference type="VEuPathDB" id="FungiDB:H310_09252"/>
<sequence>MWRDRQKALDDEEARKRDALKTRLAAKREANRLSSQSADKKQAVDKQLDEEEAAEIKLIQQVVEEKRQDIQAEVSVQLDRIKQLQANFDDDIQTLFDEHARRCKERQRLLEDDEARMRNRLQERLARRKKHDDHAVTREEEAVMHEQLQAEIDTRRQQVELENLLDKAKFHETILKQKLADRLTKKRERVKQVATSAVADQLNLLLDREADSELRAIENAMDEKRKVLESTEKLVKGWTPTAAPTDNEKEIDLINAELAKHTKDRQRMLDEEEQLKKTRLQERMEKKRKLREDTKQAADRPSTADHAVEMTQEVVKIEAEMAAKRLELEAEAEKERQLLASAVQQAKGNVDAMVEKVKQDHEANVDQLKKTLEAERAKEELALKERIAARRKQKVLGTVDDNVLAAQEAAEQKALAAKLDQDAKDALAKEKQRADLGTTLVCRPVINIDILAEMAALQREIAKKAELQAQQAAIEKRMAEDEWTRLKDIHESELKQLQTTLDSEQQRQELKLKDRIRIRREQKERELAQCKDQAEIDKARALLEEQEIAEKVKLAAQMAKQAEDALHEELTRQEEAKRAAEHKINQAAIEAAAATAAIDAFRAAELERVSMEYSNKMNQFQQDTANEALTQKAKLEARMAAKKTKKAMELQAKKEEEKKALLEKQRLEAESLQARLAEAEKLAQLNAIIDDHEKRTPRVEETDEGNALTSAQEAELKALEVKQANEIARFDAEALNEQVNSGRRLDDDLAKKLSASQEQLQVKKELDRVTNEFQEKLTAHTDSLEQESSQKKKDLMRRLEEKKKKKKDELMAQQAKERADAAQTQKSDQEKLANKLEMEREVAMIQKLLAQNNIVVSQLTPIIERVVEKRHKREQSLLFAKQYRDRTAVLRDALQALMQQKAKDKAALLESTGDPTERDRQLEELDALYRVKQQDIEASGTQDVEAAQTREQASLKERQVADIAYLYQQFVAQCKPDVVTPATVPATQVAVAAATTTTVDDETAGLRGHLELEKQARIDSIVQAGASAMQKLREDLASEWKELDEAYAAQLAVERQDSEHGWQRQKEKILAQSVSEKRRTALIAALEVERQKQEASLTSMLRARFQKKKERKERVCKRRLKRTDDDTKRRIEIINAQFLVSLADELESRKHKDQMVKAPSLALLGLGKERLQGAVNRTKTLVRLGSVGGLADPHTTSTKFLPVDEAPATSLMATTLAQGHENQLQQPSSHPMEVIGQKLDSIERLIQRLTSSERPVPISTGRGSIKSALLAAYPGLEQDAKAASGPLKALDATKMTPRQISRLEWGRNLVATLDPTLKLAVATIVPTSPGVFGHSMAYDAQIHTLYVRESRLESVPELALLLVHTAAHIKVHESAFDDDSDPAFVTEFYRMLGRCYQKSPTWKRSREASDAVELLEDALSEAEAEHMEHEVTLLSKKLGEARDDLARVKADRDDVARRCEKLRGEIKAKVGAIGLSPRRLLLGLLLALNLSALSVIYITHALTNMTASTSTVTLPIHVYWAHAVNSQALLAAALDKSQAIEADVLLNSGNEPVMAHPPATDSNLTLRAFLAQVESGTGIVKLDFKSDAAFGRALPLLREVSLSLKARLWINADIVQGSNAAEPQFVAAEFVANSIRLGAGKLSLGWTTSSNSTEYTPEMVRAMLQLLSDYGSSVAVTFPVKASLVRGSWDALKALYQNPKHGMTLWLNEAMDDADLVWLYQTLETPALQGRTYYDLHGWNALVQRKGW</sequence>
<feature type="region of interest" description="Disordered" evidence="3">
    <location>
        <begin position="263"/>
        <end position="305"/>
    </location>
</feature>
<feature type="coiled-coil region" evidence="2">
    <location>
        <begin position="785"/>
        <end position="839"/>
    </location>
</feature>